<protein>
    <submittedName>
        <fullName evidence="2">MarR family winged helix-turn-helix transcriptional regulator</fullName>
    </submittedName>
</protein>
<accession>A0ABP4KTJ0</accession>
<reference evidence="3" key="1">
    <citation type="journal article" date="2019" name="Int. J. Syst. Evol. Microbiol.">
        <title>The Global Catalogue of Microorganisms (GCM) 10K type strain sequencing project: providing services to taxonomists for standard genome sequencing and annotation.</title>
        <authorList>
            <consortium name="The Broad Institute Genomics Platform"/>
            <consortium name="The Broad Institute Genome Sequencing Center for Infectious Disease"/>
            <person name="Wu L."/>
            <person name="Ma J."/>
        </authorList>
    </citation>
    <scope>NUCLEOTIDE SEQUENCE [LARGE SCALE GENOMIC DNA]</scope>
    <source>
        <strain evidence="3">JCM 14303</strain>
    </source>
</reference>
<dbReference type="PANTHER" id="PTHR33164">
    <property type="entry name" value="TRANSCRIPTIONAL REGULATOR, MARR FAMILY"/>
    <property type="match status" value="1"/>
</dbReference>
<dbReference type="Pfam" id="PF12802">
    <property type="entry name" value="MarR_2"/>
    <property type="match status" value="1"/>
</dbReference>
<gene>
    <name evidence="2" type="ORF">GCM10009741_02360</name>
</gene>
<evidence type="ECO:0000259" key="1">
    <source>
        <dbReference type="Pfam" id="PF12802"/>
    </source>
</evidence>
<dbReference type="Proteomes" id="UP001500363">
    <property type="component" value="Unassembled WGS sequence"/>
</dbReference>
<keyword evidence="3" id="KW-1185">Reference proteome</keyword>
<dbReference type="InterPro" id="IPR036390">
    <property type="entry name" value="WH_DNA-bd_sf"/>
</dbReference>
<dbReference type="Gene3D" id="1.10.10.10">
    <property type="entry name" value="Winged helix-like DNA-binding domain superfamily/Winged helix DNA-binding domain"/>
    <property type="match status" value="1"/>
</dbReference>
<dbReference type="InterPro" id="IPR039422">
    <property type="entry name" value="MarR/SlyA-like"/>
</dbReference>
<sequence>MTAQPEPGPGQVLFEFVRHWSRRTAGEAAEQGRLVVVVEAVHSLAARTSPTINAVAHEIGIDQSGASRLVKDAVAAGYLELTSSPKDARRREVAVTVAGRRILRDAHRWQESVFQQLTDHWSAKQRDDFLRAMLDLVDRSHVLGEGGSGVDQSRVLAGGE</sequence>
<dbReference type="RefSeq" id="WP_344167907.1">
    <property type="nucleotide sequence ID" value="NZ_BAAANC010000001.1"/>
</dbReference>
<evidence type="ECO:0000313" key="3">
    <source>
        <dbReference type="Proteomes" id="UP001500363"/>
    </source>
</evidence>
<evidence type="ECO:0000313" key="2">
    <source>
        <dbReference type="EMBL" id="GAA1509094.1"/>
    </source>
</evidence>
<proteinExistence type="predicted"/>
<comment type="caution">
    <text evidence="2">The sequence shown here is derived from an EMBL/GenBank/DDBJ whole genome shotgun (WGS) entry which is preliminary data.</text>
</comment>
<feature type="domain" description="HTH marR-type" evidence="1">
    <location>
        <begin position="46"/>
        <end position="90"/>
    </location>
</feature>
<dbReference type="PANTHER" id="PTHR33164:SF57">
    <property type="entry name" value="MARR-FAMILY TRANSCRIPTIONAL REGULATOR"/>
    <property type="match status" value="1"/>
</dbReference>
<dbReference type="EMBL" id="BAAANC010000001">
    <property type="protein sequence ID" value="GAA1509094.1"/>
    <property type="molecule type" value="Genomic_DNA"/>
</dbReference>
<dbReference type="InterPro" id="IPR036388">
    <property type="entry name" value="WH-like_DNA-bd_sf"/>
</dbReference>
<organism evidence="2 3">
    <name type="scientific">Kribbella lupini</name>
    <dbReference type="NCBI Taxonomy" id="291602"/>
    <lineage>
        <taxon>Bacteria</taxon>
        <taxon>Bacillati</taxon>
        <taxon>Actinomycetota</taxon>
        <taxon>Actinomycetes</taxon>
        <taxon>Propionibacteriales</taxon>
        <taxon>Kribbellaceae</taxon>
        <taxon>Kribbella</taxon>
    </lineage>
</organism>
<dbReference type="InterPro" id="IPR000835">
    <property type="entry name" value="HTH_MarR-typ"/>
</dbReference>
<dbReference type="SUPFAM" id="SSF46785">
    <property type="entry name" value="Winged helix' DNA-binding domain"/>
    <property type="match status" value="1"/>
</dbReference>
<name>A0ABP4KTJ0_9ACTN</name>